<feature type="region of interest" description="Disordered" evidence="9">
    <location>
        <begin position="1"/>
        <end position="33"/>
    </location>
</feature>
<dbReference type="Gene3D" id="3.30.310.80">
    <property type="entry name" value="Kinase associated domain 1, KA1"/>
    <property type="match status" value="1"/>
</dbReference>
<gene>
    <name evidence="12" type="primary">CIPK12_1</name>
    <name evidence="12" type="ORF">CASFOL_028276</name>
</gene>
<keyword evidence="7" id="KW-0418">Kinase</keyword>
<dbReference type="PANTHER" id="PTHR43895">
    <property type="entry name" value="CALCIUM/CALMODULIN-DEPENDENT PROTEIN KINASE KINASE-RELATED"/>
    <property type="match status" value="1"/>
</dbReference>
<evidence type="ECO:0000256" key="3">
    <source>
        <dbReference type="ARBA" id="ARBA00012513"/>
    </source>
</evidence>
<keyword evidence="8" id="KW-0067">ATP-binding</keyword>
<dbReference type="Proteomes" id="UP001632038">
    <property type="component" value="Unassembled WGS sequence"/>
</dbReference>
<keyword evidence="4" id="KW-0723">Serine/threonine-protein kinase</keyword>
<comment type="caution">
    <text evidence="12">The sequence shown here is derived from an EMBL/GenBank/DDBJ whole genome shotgun (WGS) entry which is preliminary data.</text>
</comment>
<dbReference type="FunFam" id="1.10.510.10:FF:000133">
    <property type="entry name" value="Non-specific serine/threonine protein kinase"/>
    <property type="match status" value="1"/>
</dbReference>
<feature type="domain" description="Protein kinase" evidence="10">
    <location>
        <begin position="300"/>
        <end position="583"/>
    </location>
</feature>
<evidence type="ECO:0000313" key="12">
    <source>
        <dbReference type="EMBL" id="KAL3627861.1"/>
    </source>
</evidence>
<dbReference type="SUPFAM" id="SSF56112">
    <property type="entry name" value="Protein kinase-like (PK-like)"/>
    <property type="match status" value="1"/>
</dbReference>
<reference evidence="13" key="1">
    <citation type="journal article" date="2024" name="IScience">
        <title>Strigolactones Initiate the Formation of Haustorium-like Structures in Castilleja.</title>
        <authorList>
            <person name="Buerger M."/>
            <person name="Peterson D."/>
            <person name="Chory J."/>
        </authorList>
    </citation>
    <scope>NUCLEOTIDE SEQUENCE [LARGE SCALE GENOMIC DNA]</scope>
</reference>
<dbReference type="PROSITE" id="PS50011">
    <property type="entry name" value="PROTEIN_KINASE_DOM"/>
    <property type="match status" value="1"/>
</dbReference>
<sequence length="702" mass="81066">MGRKRRGHWVFEDDSESESEYYEEIKESEEEADEECDYELSDNRVMAHGMMIDEVSDAELGDDMSVKLGASFIVYEAEAKLYESLKARDVIRPVNIDYKNWQFLAEDGHAFAKEFLPLIDQLKLGKWAMIAEYAYPVLIREFYTTVSILGDGTIKCRFGGKWCKFYKLEFMNAFGYYACEGTEEGARPDRIGFYPKQDVLYDEKKFWDSMKCKDVGETDRFPVMALYDNPIFVMYRFLAKSVFGKERVTAIPKDELYLLWKILKARDQELENRPGTSTSRPINLYPFVLSTIMKTKYLKAKQPPKLSLGAMITVLAKRRGWQPGANDEKVSFTYLGLIQRLLRTPMRPKGKMVQVCCLLRRDEDVDADIKYYLTRAPHMLYYFDDFTPPPEKAVVASKTKIYIILEYVDGGELFDKIAKYGKLKEDAARSYFQQLINAVDYCHSRGVYHQDLKPENLLLDSYGVLKVSDFGLSAFSQQLRDDGLLHTACGTPNYVAPEVLTDKGYDGTSSDVWSCGVILFVLMAGYLPFDEPNLIALYRRIQRADFAFLSWFSSSAKKLIRRILDPNPLTRITIHEILENEWFKKDYKPPQFEQEEGINLEDVDAVFNDSEEHLVTERKEKPVSMNAFELISRSQGFSLENLFEKPMGPIRRETSFTSKCPANEIMSKIEAAAKPMGFNVHKRNYKMKLQGDTRQEEKVSLP</sequence>
<dbReference type="Pfam" id="PF00069">
    <property type="entry name" value="Pkinase"/>
    <property type="match status" value="1"/>
</dbReference>
<protein>
    <recommendedName>
        <fullName evidence="3">non-specific serine/threonine protein kinase</fullName>
        <ecNumber evidence="3">2.7.11.1</ecNumber>
    </recommendedName>
</protein>
<evidence type="ECO:0000259" key="10">
    <source>
        <dbReference type="PROSITE" id="PS50011"/>
    </source>
</evidence>
<evidence type="ECO:0000256" key="1">
    <source>
        <dbReference type="ARBA" id="ARBA00001936"/>
    </source>
</evidence>
<dbReference type="InterPro" id="IPR004041">
    <property type="entry name" value="NAF_dom"/>
</dbReference>
<dbReference type="PROSITE" id="PS00108">
    <property type="entry name" value="PROTEIN_KINASE_ST"/>
    <property type="match status" value="1"/>
</dbReference>
<organism evidence="12 13">
    <name type="scientific">Castilleja foliolosa</name>
    <dbReference type="NCBI Taxonomy" id="1961234"/>
    <lineage>
        <taxon>Eukaryota</taxon>
        <taxon>Viridiplantae</taxon>
        <taxon>Streptophyta</taxon>
        <taxon>Embryophyta</taxon>
        <taxon>Tracheophyta</taxon>
        <taxon>Spermatophyta</taxon>
        <taxon>Magnoliopsida</taxon>
        <taxon>eudicotyledons</taxon>
        <taxon>Gunneridae</taxon>
        <taxon>Pentapetalae</taxon>
        <taxon>asterids</taxon>
        <taxon>lamiids</taxon>
        <taxon>Lamiales</taxon>
        <taxon>Orobanchaceae</taxon>
        <taxon>Pedicularideae</taxon>
        <taxon>Castillejinae</taxon>
        <taxon>Castilleja</taxon>
    </lineage>
</organism>
<dbReference type="PANTHER" id="PTHR43895:SF145">
    <property type="entry name" value="CBL-INTERACTING SERINE_THREONINE-PROTEIN KINASE 9"/>
    <property type="match status" value="1"/>
</dbReference>
<dbReference type="Pfam" id="PF03822">
    <property type="entry name" value="NAF"/>
    <property type="match status" value="1"/>
</dbReference>
<feature type="domain" description="NAF" evidence="11">
    <location>
        <begin position="620"/>
        <end position="644"/>
    </location>
</feature>
<dbReference type="GO" id="GO:0005524">
    <property type="term" value="F:ATP binding"/>
    <property type="evidence" value="ECO:0007669"/>
    <property type="project" value="UniProtKB-KW"/>
</dbReference>
<dbReference type="PROSITE" id="PS50816">
    <property type="entry name" value="NAF"/>
    <property type="match status" value="1"/>
</dbReference>
<dbReference type="InterPro" id="IPR018451">
    <property type="entry name" value="NAF/FISL_domain"/>
</dbReference>
<evidence type="ECO:0000256" key="6">
    <source>
        <dbReference type="ARBA" id="ARBA00022741"/>
    </source>
</evidence>
<evidence type="ECO:0000313" key="13">
    <source>
        <dbReference type="Proteomes" id="UP001632038"/>
    </source>
</evidence>
<evidence type="ECO:0000259" key="11">
    <source>
        <dbReference type="PROSITE" id="PS50816"/>
    </source>
</evidence>
<evidence type="ECO:0000256" key="8">
    <source>
        <dbReference type="ARBA" id="ARBA00022840"/>
    </source>
</evidence>
<dbReference type="SMART" id="SM00220">
    <property type="entry name" value="S_TKc"/>
    <property type="match status" value="1"/>
</dbReference>
<evidence type="ECO:0000256" key="5">
    <source>
        <dbReference type="ARBA" id="ARBA00022679"/>
    </source>
</evidence>
<keyword evidence="13" id="KW-1185">Reference proteome</keyword>
<dbReference type="EMBL" id="JAVIJP010000038">
    <property type="protein sequence ID" value="KAL3627861.1"/>
    <property type="molecule type" value="Genomic_DNA"/>
</dbReference>
<dbReference type="GO" id="GO:0004674">
    <property type="term" value="F:protein serine/threonine kinase activity"/>
    <property type="evidence" value="ECO:0007669"/>
    <property type="project" value="UniProtKB-KW"/>
</dbReference>
<proteinExistence type="inferred from homology"/>
<comment type="cofactor">
    <cofactor evidence="1">
        <name>Mn(2+)</name>
        <dbReference type="ChEBI" id="CHEBI:29035"/>
    </cofactor>
</comment>
<evidence type="ECO:0000256" key="2">
    <source>
        <dbReference type="ARBA" id="ARBA00006234"/>
    </source>
</evidence>
<evidence type="ECO:0000256" key="7">
    <source>
        <dbReference type="ARBA" id="ARBA00022777"/>
    </source>
</evidence>
<dbReference type="InterPro" id="IPR011009">
    <property type="entry name" value="Kinase-like_dom_sf"/>
</dbReference>
<dbReference type="InterPro" id="IPR008271">
    <property type="entry name" value="Ser/Thr_kinase_AS"/>
</dbReference>
<dbReference type="CDD" id="cd12195">
    <property type="entry name" value="CIPK_C"/>
    <property type="match status" value="1"/>
</dbReference>
<accession>A0ABD3CDE0</accession>
<name>A0ABD3CDE0_9LAMI</name>
<evidence type="ECO:0000256" key="4">
    <source>
        <dbReference type="ARBA" id="ARBA00022527"/>
    </source>
</evidence>
<keyword evidence="6" id="KW-0547">Nucleotide-binding</keyword>
<dbReference type="AlphaFoldDB" id="A0ABD3CDE0"/>
<evidence type="ECO:0000256" key="9">
    <source>
        <dbReference type="SAM" id="MobiDB-lite"/>
    </source>
</evidence>
<dbReference type="InterPro" id="IPR000719">
    <property type="entry name" value="Prot_kinase_dom"/>
</dbReference>
<dbReference type="Gene3D" id="1.10.510.10">
    <property type="entry name" value="Transferase(Phosphotransferase) domain 1"/>
    <property type="match status" value="1"/>
</dbReference>
<feature type="compositionally biased region" description="Acidic residues" evidence="9">
    <location>
        <begin position="12"/>
        <end position="33"/>
    </location>
</feature>
<comment type="similarity">
    <text evidence="2">Belongs to the protein kinase superfamily. CAMK Ser/Thr protein kinase family. SNF1 subfamily.</text>
</comment>
<keyword evidence="5 12" id="KW-0808">Transferase</keyword>
<dbReference type="EC" id="2.7.11.1" evidence="3"/>